<dbReference type="Pfam" id="PF00171">
    <property type="entry name" value="Aldedh"/>
    <property type="match status" value="1"/>
</dbReference>
<gene>
    <name evidence="4" type="ORF">NQ502_17915</name>
</gene>
<name>A0ABY5VMI0_9FIRM</name>
<keyword evidence="2" id="KW-0560">Oxidoreductase</keyword>
<evidence type="ECO:0000313" key="4">
    <source>
        <dbReference type="EMBL" id="UWP61452.1"/>
    </source>
</evidence>
<comment type="similarity">
    <text evidence="1">Belongs to the aldehyde dehydrogenase family.</text>
</comment>
<organism evidence="4 5">
    <name type="scientific">Ruminococcus gauvreauii</name>
    <dbReference type="NCBI Taxonomy" id="438033"/>
    <lineage>
        <taxon>Bacteria</taxon>
        <taxon>Bacillati</taxon>
        <taxon>Bacillota</taxon>
        <taxon>Clostridia</taxon>
        <taxon>Eubacteriales</taxon>
        <taxon>Oscillospiraceae</taxon>
        <taxon>Ruminococcus</taxon>
    </lineage>
</organism>
<dbReference type="PANTHER" id="PTHR43570">
    <property type="entry name" value="ALDEHYDE DEHYDROGENASE"/>
    <property type="match status" value="1"/>
</dbReference>
<dbReference type="SUPFAM" id="SSF53720">
    <property type="entry name" value="ALDH-like"/>
    <property type="match status" value="1"/>
</dbReference>
<dbReference type="Gene3D" id="3.40.309.10">
    <property type="entry name" value="Aldehyde Dehydrogenase, Chain A, domain 2"/>
    <property type="match status" value="1"/>
</dbReference>
<dbReference type="InterPro" id="IPR015590">
    <property type="entry name" value="Aldehyde_DH_dom"/>
</dbReference>
<sequence length="125" mass="13385">MVTADSDVRETAKNIAYGKIMNSGQACIAPDYALVDEKVKDQFCGEFAVQCRKIAGDPLTNSKYPRIISRRHFERLLGLMDGVTILSGGRSDPSALKIEPTVLVDVGLAFGGVGQSGMGAYHGIH</sequence>
<evidence type="ECO:0000256" key="1">
    <source>
        <dbReference type="ARBA" id="ARBA00009986"/>
    </source>
</evidence>
<accession>A0ABY5VMI0</accession>
<evidence type="ECO:0000313" key="5">
    <source>
        <dbReference type="Proteomes" id="UP001060164"/>
    </source>
</evidence>
<dbReference type="Proteomes" id="UP001060164">
    <property type="component" value="Chromosome"/>
</dbReference>
<proteinExistence type="inferred from homology"/>
<dbReference type="PANTHER" id="PTHR43570:SF16">
    <property type="entry name" value="ALDEHYDE DEHYDROGENASE TYPE III, ISOFORM Q"/>
    <property type="match status" value="1"/>
</dbReference>
<dbReference type="InterPro" id="IPR016163">
    <property type="entry name" value="Ald_DH_C"/>
</dbReference>
<evidence type="ECO:0000256" key="2">
    <source>
        <dbReference type="ARBA" id="ARBA00023002"/>
    </source>
</evidence>
<dbReference type="RefSeq" id="WP_242830271.1">
    <property type="nucleotide sequence ID" value="NZ_CABLBR010000016.1"/>
</dbReference>
<feature type="domain" description="Aldehyde dehydrogenase" evidence="3">
    <location>
        <begin position="1"/>
        <end position="106"/>
    </location>
</feature>
<dbReference type="InterPro" id="IPR012394">
    <property type="entry name" value="Aldehyde_DH_NAD(P)"/>
</dbReference>
<dbReference type="InterPro" id="IPR016161">
    <property type="entry name" value="Ald_DH/histidinol_DH"/>
</dbReference>
<evidence type="ECO:0000259" key="3">
    <source>
        <dbReference type="Pfam" id="PF00171"/>
    </source>
</evidence>
<keyword evidence="5" id="KW-1185">Reference proteome</keyword>
<dbReference type="EMBL" id="CP102290">
    <property type="protein sequence ID" value="UWP61452.1"/>
    <property type="molecule type" value="Genomic_DNA"/>
</dbReference>
<protein>
    <submittedName>
        <fullName evidence="4">Aldehyde dehydrogenase family protein</fullName>
    </submittedName>
</protein>
<reference evidence="4" key="1">
    <citation type="journal article" date="2022" name="Cell">
        <title>Design, construction, and in vivo augmentation of a complex gut microbiome.</title>
        <authorList>
            <person name="Cheng A.G."/>
            <person name="Ho P.Y."/>
            <person name="Aranda-Diaz A."/>
            <person name="Jain S."/>
            <person name="Yu F.B."/>
            <person name="Meng X."/>
            <person name="Wang M."/>
            <person name="Iakiviak M."/>
            <person name="Nagashima K."/>
            <person name="Zhao A."/>
            <person name="Murugkar P."/>
            <person name="Patil A."/>
            <person name="Atabakhsh K."/>
            <person name="Weakley A."/>
            <person name="Yan J."/>
            <person name="Brumbaugh A.R."/>
            <person name="Higginbottom S."/>
            <person name="Dimas A."/>
            <person name="Shiver A.L."/>
            <person name="Deutschbauer A."/>
            <person name="Neff N."/>
            <person name="Sonnenburg J.L."/>
            <person name="Huang K.C."/>
            <person name="Fischbach M.A."/>
        </authorList>
    </citation>
    <scope>NUCLEOTIDE SEQUENCE</scope>
    <source>
        <strain evidence="4">DSM 19829</strain>
    </source>
</reference>